<proteinExistence type="predicted"/>
<organism evidence="1">
    <name type="scientific">marine sediment metagenome</name>
    <dbReference type="NCBI Taxonomy" id="412755"/>
    <lineage>
        <taxon>unclassified sequences</taxon>
        <taxon>metagenomes</taxon>
        <taxon>ecological metagenomes</taxon>
    </lineage>
</organism>
<sequence>MKINPTQMHTLELTCKRCKETKYAIEFKKYTKPLRVYDICMSCVNERSRHIYTGKGELKSAEFLSMYKCKKTKKHKICYHQREFMYKKLCKKRLEMQKREQIIKDAGFSLHKQSDV</sequence>
<feature type="non-terminal residue" evidence="1">
    <location>
        <position position="116"/>
    </location>
</feature>
<reference evidence="1" key="1">
    <citation type="journal article" date="2014" name="Front. Microbiol.">
        <title>High frequency of phylogenetically diverse reductive dehalogenase-homologous genes in deep subseafloor sedimentary metagenomes.</title>
        <authorList>
            <person name="Kawai M."/>
            <person name="Futagami T."/>
            <person name="Toyoda A."/>
            <person name="Takaki Y."/>
            <person name="Nishi S."/>
            <person name="Hori S."/>
            <person name="Arai W."/>
            <person name="Tsubouchi T."/>
            <person name="Morono Y."/>
            <person name="Uchiyama I."/>
            <person name="Ito T."/>
            <person name="Fujiyama A."/>
            <person name="Inagaki F."/>
            <person name="Takami H."/>
        </authorList>
    </citation>
    <scope>NUCLEOTIDE SEQUENCE</scope>
    <source>
        <strain evidence="1">Expedition CK06-06</strain>
    </source>
</reference>
<evidence type="ECO:0000313" key="1">
    <source>
        <dbReference type="EMBL" id="GAF75033.1"/>
    </source>
</evidence>
<dbReference type="EMBL" id="BARS01005545">
    <property type="protein sequence ID" value="GAF75033.1"/>
    <property type="molecule type" value="Genomic_DNA"/>
</dbReference>
<comment type="caution">
    <text evidence="1">The sequence shown here is derived from an EMBL/GenBank/DDBJ whole genome shotgun (WGS) entry which is preliminary data.</text>
</comment>
<protein>
    <submittedName>
        <fullName evidence="1">Uncharacterized protein</fullName>
    </submittedName>
</protein>
<name>X0S1U6_9ZZZZ</name>
<gene>
    <name evidence="1" type="ORF">S01H1_10877</name>
</gene>
<dbReference type="AlphaFoldDB" id="X0S1U6"/>
<accession>X0S1U6</accession>